<dbReference type="WBParaSite" id="JU765_v2.g2469.t1">
    <property type="protein sequence ID" value="JU765_v2.g2469.t1"/>
    <property type="gene ID" value="JU765_v2.g2469"/>
</dbReference>
<dbReference type="Proteomes" id="UP000887576">
    <property type="component" value="Unplaced"/>
</dbReference>
<organism evidence="1 2">
    <name type="scientific">Panagrolaimus sp. JU765</name>
    <dbReference type="NCBI Taxonomy" id="591449"/>
    <lineage>
        <taxon>Eukaryota</taxon>
        <taxon>Metazoa</taxon>
        <taxon>Ecdysozoa</taxon>
        <taxon>Nematoda</taxon>
        <taxon>Chromadorea</taxon>
        <taxon>Rhabditida</taxon>
        <taxon>Tylenchina</taxon>
        <taxon>Panagrolaimomorpha</taxon>
        <taxon>Panagrolaimoidea</taxon>
        <taxon>Panagrolaimidae</taxon>
        <taxon>Panagrolaimus</taxon>
    </lineage>
</organism>
<evidence type="ECO:0000313" key="1">
    <source>
        <dbReference type="Proteomes" id="UP000887576"/>
    </source>
</evidence>
<proteinExistence type="predicted"/>
<protein>
    <submittedName>
        <fullName evidence="2">F-box domain-containing protein</fullName>
    </submittedName>
</protein>
<accession>A0AC34R1C5</accession>
<reference evidence="2" key="1">
    <citation type="submission" date="2022-11" db="UniProtKB">
        <authorList>
            <consortium name="WormBaseParasite"/>
        </authorList>
    </citation>
    <scope>IDENTIFICATION</scope>
</reference>
<name>A0AC34R1C5_9BILA</name>
<evidence type="ECO:0000313" key="2">
    <source>
        <dbReference type="WBParaSite" id="JU765_v2.g2469.t1"/>
    </source>
</evidence>
<sequence>MATNDYFPFMDLPQLVQEMITDEVIQNLSFIDGGQFCLTSKILYVYDNLFNIGELKFWKFKNIDNVAKFLQMIEINCIFANSASIRLHYKQKGVKDVLEGIGKFEISVDEFGENFYKIKTGVKIIKELNDDEVAIVLIIGKKEIFY</sequence>